<keyword evidence="6" id="KW-0378">Hydrolase</keyword>
<comment type="subcellular location">
    <subcellularLocation>
        <location evidence="2">Nucleus</location>
    </subcellularLocation>
</comment>
<evidence type="ECO:0000256" key="2">
    <source>
        <dbReference type="ARBA" id="ARBA00004123"/>
    </source>
</evidence>
<keyword evidence="10" id="KW-1185">Reference proteome</keyword>
<accession>A0AAN7PIJ1</accession>
<evidence type="ECO:0000259" key="8">
    <source>
        <dbReference type="Pfam" id="PF13359"/>
    </source>
</evidence>
<comment type="cofactor">
    <cofactor evidence="1">
        <name>a divalent metal cation</name>
        <dbReference type="ChEBI" id="CHEBI:60240"/>
    </cofactor>
</comment>
<evidence type="ECO:0000256" key="7">
    <source>
        <dbReference type="ARBA" id="ARBA00023242"/>
    </source>
</evidence>
<protein>
    <recommendedName>
        <fullName evidence="8">DDE Tnp4 domain-containing protein</fullName>
    </recommendedName>
</protein>
<dbReference type="PANTHER" id="PTHR22930:SF289">
    <property type="entry name" value="DDE TNP4 DOMAIN-CONTAINING PROTEIN-RELATED"/>
    <property type="match status" value="1"/>
</dbReference>
<keyword evidence="5" id="KW-0479">Metal-binding</keyword>
<evidence type="ECO:0000256" key="5">
    <source>
        <dbReference type="ARBA" id="ARBA00022723"/>
    </source>
</evidence>
<name>A0AAN7PIJ1_9COLE</name>
<dbReference type="GO" id="GO:0016787">
    <property type="term" value="F:hydrolase activity"/>
    <property type="evidence" value="ECO:0007669"/>
    <property type="project" value="UniProtKB-KW"/>
</dbReference>
<evidence type="ECO:0000256" key="6">
    <source>
        <dbReference type="ARBA" id="ARBA00022801"/>
    </source>
</evidence>
<sequence>MELFRLNKVTTRWLINQIQPFTHEPVKSFGVTTEIKVLCALRFYATGCYQRSIGQDFNCGLSQSSVHRCIREITNVIYEHLCDQHINFPNTRRERNLIKNEFMVRWGFPGTIGAIDCTHIAILKPPIEEHNFINRKGYHSLNVQIICDHNLKINNMFANFGGSTHDSFIWRNSIIQRYLRTLHENGEDNIWLIGDSGYPLQPYLLTPIGNAVEGTPEHRYNVSHIQARNCVERCIGVLKTRFRCILKERTSRYSPNYNAKLVTVCAALHNICIAENIPLDEEILPPEELDLLPHQNENLFNEGQNQRQLVVHRYFQ</sequence>
<keyword evidence="7" id="KW-0539">Nucleus</keyword>
<reference evidence="10" key="1">
    <citation type="submission" date="2023-01" db="EMBL/GenBank/DDBJ databases">
        <title>Key to firefly adult light organ development and bioluminescence: homeobox transcription factors regulate luciferase expression and transportation to peroxisome.</title>
        <authorList>
            <person name="Fu X."/>
        </authorList>
    </citation>
    <scope>NUCLEOTIDE SEQUENCE [LARGE SCALE GENOMIC DNA]</scope>
</reference>
<dbReference type="InterPro" id="IPR027806">
    <property type="entry name" value="HARBI1_dom"/>
</dbReference>
<comment type="similarity">
    <text evidence="3">Belongs to the HARBI1 family.</text>
</comment>
<dbReference type="InterPro" id="IPR045249">
    <property type="entry name" value="HARBI1-like"/>
</dbReference>
<dbReference type="PANTHER" id="PTHR22930">
    <property type="match status" value="1"/>
</dbReference>
<organism evidence="9 10">
    <name type="scientific">Aquatica leii</name>
    <dbReference type="NCBI Taxonomy" id="1421715"/>
    <lineage>
        <taxon>Eukaryota</taxon>
        <taxon>Metazoa</taxon>
        <taxon>Ecdysozoa</taxon>
        <taxon>Arthropoda</taxon>
        <taxon>Hexapoda</taxon>
        <taxon>Insecta</taxon>
        <taxon>Pterygota</taxon>
        <taxon>Neoptera</taxon>
        <taxon>Endopterygota</taxon>
        <taxon>Coleoptera</taxon>
        <taxon>Polyphaga</taxon>
        <taxon>Elateriformia</taxon>
        <taxon>Elateroidea</taxon>
        <taxon>Lampyridae</taxon>
        <taxon>Luciolinae</taxon>
        <taxon>Aquatica</taxon>
    </lineage>
</organism>
<dbReference type="GO" id="GO:0005634">
    <property type="term" value="C:nucleus"/>
    <property type="evidence" value="ECO:0007669"/>
    <property type="project" value="UniProtKB-SubCell"/>
</dbReference>
<dbReference type="GO" id="GO:0046872">
    <property type="term" value="F:metal ion binding"/>
    <property type="evidence" value="ECO:0007669"/>
    <property type="project" value="UniProtKB-KW"/>
</dbReference>
<evidence type="ECO:0000313" key="10">
    <source>
        <dbReference type="Proteomes" id="UP001353858"/>
    </source>
</evidence>
<comment type="caution">
    <text evidence="9">The sequence shown here is derived from an EMBL/GenBank/DDBJ whole genome shotgun (WGS) entry which is preliminary data.</text>
</comment>
<dbReference type="Pfam" id="PF13359">
    <property type="entry name" value="DDE_Tnp_4"/>
    <property type="match status" value="1"/>
</dbReference>
<gene>
    <name evidence="9" type="ORF">RN001_003575</name>
</gene>
<evidence type="ECO:0000256" key="3">
    <source>
        <dbReference type="ARBA" id="ARBA00006958"/>
    </source>
</evidence>
<keyword evidence="4" id="KW-0540">Nuclease</keyword>
<evidence type="ECO:0000256" key="1">
    <source>
        <dbReference type="ARBA" id="ARBA00001968"/>
    </source>
</evidence>
<dbReference type="GO" id="GO:0004518">
    <property type="term" value="F:nuclease activity"/>
    <property type="evidence" value="ECO:0007669"/>
    <property type="project" value="UniProtKB-KW"/>
</dbReference>
<dbReference type="AlphaFoldDB" id="A0AAN7PIJ1"/>
<feature type="domain" description="DDE Tnp4" evidence="8">
    <location>
        <begin position="115"/>
        <end position="270"/>
    </location>
</feature>
<evidence type="ECO:0000256" key="4">
    <source>
        <dbReference type="ARBA" id="ARBA00022722"/>
    </source>
</evidence>
<evidence type="ECO:0000313" key="9">
    <source>
        <dbReference type="EMBL" id="KAK4887304.1"/>
    </source>
</evidence>
<dbReference type="Proteomes" id="UP001353858">
    <property type="component" value="Unassembled WGS sequence"/>
</dbReference>
<proteinExistence type="inferred from homology"/>
<dbReference type="EMBL" id="JARPUR010000001">
    <property type="protein sequence ID" value="KAK4887304.1"/>
    <property type="molecule type" value="Genomic_DNA"/>
</dbReference>